<evidence type="ECO:0000313" key="3">
    <source>
        <dbReference type="Proteomes" id="UP000748752"/>
    </source>
</evidence>
<proteinExistence type="predicted"/>
<accession>A0ABS1CES2</accession>
<dbReference type="Proteomes" id="UP000748752">
    <property type="component" value="Unassembled WGS sequence"/>
</dbReference>
<feature type="chain" id="PRO_5047486544" description="Lipoprotein" evidence="1">
    <location>
        <begin position="23"/>
        <end position="173"/>
    </location>
</feature>
<comment type="caution">
    <text evidence="2">The sequence shown here is derived from an EMBL/GenBank/DDBJ whole genome shotgun (WGS) entry which is preliminary data.</text>
</comment>
<evidence type="ECO:0008006" key="4">
    <source>
        <dbReference type="Google" id="ProtNLM"/>
    </source>
</evidence>
<dbReference type="RefSeq" id="WP_200235192.1">
    <property type="nucleotide sequence ID" value="NZ_NRRV01000011.1"/>
</dbReference>
<evidence type="ECO:0000256" key="1">
    <source>
        <dbReference type="SAM" id="SignalP"/>
    </source>
</evidence>
<protein>
    <recommendedName>
        <fullName evidence="4">Lipoprotein</fullName>
    </recommendedName>
</protein>
<dbReference type="EMBL" id="NRRV01000011">
    <property type="protein sequence ID" value="MBK1630393.1"/>
    <property type="molecule type" value="Genomic_DNA"/>
</dbReference>
<sequence>MMMKVPPFIGAAMLGAALCAGCATQRALTPLPADGPDMVTQPVADILIRAVNDTRATRREVAGWCVSDARTGQLTRVVRAGLGDDTNVGLALPVGRRGNHELSCSWHTHLWGRRVVPGPSKQDLRNSRLPQVSEIHHFVVDQHGIWHYADGRVLSMCPWNPTGTNFAAGQCRT</sequence>
<reference evidence="2 3" key="1">
    <citation type="journal article" date="2020" name="Microorganisms">
        <title>Osmotic Adaptation and Compatible Solute Biosynthesis of Phototrophic Bacteria as Revealed from Genome Analyses.</title>
        <authorList>
            <person name="Imhoff J.F."/>
            <person name="Rahn T."/>
            <person name="Kunzel S."/>
            <person name="Keller A."/>
            <person name="Neulinger S.C."/>
        </authorList>
    </citation>
    <scope>NUCLEOTIDE SEQUENCE [LARGE SCALE GENOMIC DNA]</scope>
    <source>
        <strain evidence="2 3">DSM 6210</strain>
    </source>
</reference>
<feature type="signal peptide" evidence="1">
    <location>
        <begin position="1"/>
        <end position="22"/>
    </location>
</feature>
<name>A0ABS1CES2_9GAMM</name>
<evidence type="ECO:0000313" key="2">
    <source>
        <dbReference type="EMBL" id="MBK1630393.1"/>
    </source>
</evidence>
<organism evidence="2 3">
    <name type="scientific">Thiohalocapsa halophila</name>
    <dbReference type="NCBI Taxonomy" id="69359"/>
    <lineage>
        <taxon>Bacteria</taxon>
        <taxon>Pseudomonadati</taxon>
        <taxon>Pseudomonadota</taxon>
        <taxon>Gammaproteobacteria</taxon>
        <taxon>Chromatiales</taxon>
        <taxon>Chromatiaceae</taxon>
        <taxon>Thiohalocapsa</taxon>
    </lineage>
</organism>
<keyword evidence="1" id="KW-0732">Signal</keyword>
<keyword evidence="3" id="KW-1185">Reference proteome</keyword>
<gene>
    <name evidence="2" type="ORF">CKO31_06455</name>
</gene>